<feature type="region of interest" description="Disordered" evidence="1">
    <location>
        <begin position="1"/>
        <end position="30"/>
    </location>
</feature>
<evidence type="ECO:0000313" key="3">
    <source>
        <dbReference type="EMBL" id="GGB45348.1"/>
    </source>
</evidence>
<proteinExistence type="predicted"/>
<keyword evidence="2" id="KW-0812">Transmembrane</keyword>
<protein>
    <submittedName>
        <fullName evidence="3">Uncharacterized protein</fullName>
    </submittedName>
</protein>
<organism evidence="3 4">
    <name type="scientific">Flexivirga endophytica</name>
    <dbReference type="NCBI Taxonomy" id="1849103"/>
    <lineage>
        <taxon>Bacteria</taxon>
        <taxon>Bacillati</taxon>
        <taxon>Actinomycetota</taxon>
        <taxon>Actinomycetes</taxon>
        <taxon>Micrococcales</taxon>
        <taxon>Dermacoccaceae</taxon>
        <taxon>Flexivirga</taxon>
    </lineage>
</organism>
<gene>
    <name evidence="3" type="ORF">GCM10011492_40580</name>
</gene>
<dbReference type="AlphaFoldDB" id="A0A916TKB9"/>
<evidence type="ECO:0000313" key="4">
    <source>
        <dbReference type="Proteomes" id="UP000636793"/>
    </source>
</evidence>
<reference evidence="3" key="2">
    <citation type="submission" date="2020-09" db="EMBL/GenBank/DDBJ databases">
        <authorList>
            <person name="Sun Q."/>
            <person name="Zhou Y."/>
        </authorList>
    </citation>
    <scope>NUCLEOTIDE SEQUENCE</scope>
    <source>
        <strain evidence="3">CGMCC 1.15085</strain>
    </source>
</reference>
<dbReference type="RefSeq" id="WP_188838892.1">
    <property type="nucleotide sequence ID" value="NZ_BMHI01000007.1"/>
</dbReference>
<evidence type="ECO:0000256" key="2">
    <source>
        <dbReference type="SAM" id="Phobius"/>
    </source>
</evidence>
<sequence>MPLRRRRDRNPGDREVHQLYGAGSDAGDEQPARYAYPAEHYAHDPEEYDDGPVDGFNHDPEDDSAWAAFGGEDFFEEEHRPRGPIRRTLGCLIPIALVAGIAGGGYVAYQHLRDNWGSPTCKFVADSYDYQWDPDQTQSASTIVAVGVYKKGIPARGAIVATTTAIQESKLRNLAYGDLDSLGLFQQRKSQGWGTTEQIQDPVFSSGSFYNALLKVPNWETMPIGEAAQEVQKSGFPDAYAEHETQGQVITKVMTGAAHEAIGCRLDPAKKNGSPSQIVQQLRDESGLNATAGARSVDYRAKSVNGAFAIASWAVAHADSDNITAVTVGDRAWERHRGRDGWSWRAAAQPTSSPTAVRIDVETGK</sequence>
<reference evidence="3" key="1">
    <citation type="journal article" date="2014" name="Int. J. Syst. Evol. Microbiol.">
        <title>Complete genome sequence of Corynebacterium casei LMG S-19264T (=DSM 44701T), isolated from a smear-ripened cheese.</title>
        <authorList>
            <consortium name="US DOE Joint Genome Institute (JGI-PGF)"/>
            <person name="Walter F."/>
            <person name="Albersmeier A."/>
            <person name="Kalinowski J."/>
            <person name="Ruckert C."/>
        </authorList>
    </citation>
    <scope>NUCLEOTIDE SEQUENCE</scope>
    <source>
        <strain evidence="3">CGMCC 1.15085</strain>
    </source>
</reference>
<accession>A0A916TKB9</accession>
<dbReference type="EMBL" id="BMHI01000007">
    <property type="protein sequence ID" value="GGB45348.1"/>
    <property type="molecule type" value="Genomic_DNA"/>
</dbReference>
<evidence type="ECO:0000256" key="1">
    <source>
        <dbReference type="SAM" id="MobiDB-lite"/>
    </source>
</evidence>
<feature type="transmembrane region" description="Helical" evidence="2">
    <location>
        <begin position="89"/>
        <end position="109"/>
    </location>
</feature>
<name>A0A916TKB9_9MICO</name>
<dbReference type="Proteomes" id="UP000636793">
    <property type="component" value="Unassembled WGS sequence"/>
</dbReference>
<keyword evidence="4" id="KW-1185">Reference proteome</keyword>
<keyword evidence="2" id="KW-1133">Transmembrane helix</keyword>
<comment type="caution">
    <text evidence="3">The sequence shown here is derived from an EMBL/GenBank/DDBJ whole genome shotgun (WGS) entry which is preliminary data.</text>
</comment>
<keyword evidence="2" id="KW-0472">Membrane</keyword>